<keyword evidence="1" id="KW-0732">Signal</keyword>
<gene>
    <name evidence="2" type="ORF">QC761_0102160</name>
</gene>
<evidence type="ECO:0000313" key="2">
    <source>
        <dbReference type="EMBL" id="KAK4638845.1"/>
    </source>
</evidence>
<evidence type="ECO:0000256" key="1">
    <source>
        <dbReference type="SAM" id="SignalP"/>
    </source>
</evidence>
<keyword evidence="3" id="KW-1185">Reference proteome</keyword>
<proteinExistence type="predicted"/>
<dbReference type="GeneID" id="87892512"/>
<feature type="signal peptide" evidence="1">
    <location>
        <begin position="1"/>
        <end position="27"/>
    </location>
</feature>
<dbReference type="RefSeq" id="XP_062727821.1">
    <property type="nucleotide sequence ID" value="XM_062873128.1"/>
</dbReference>
<evidence type="ECO:0000313" key="3">
    <source>
        <dbReference type="Proteomes" id="UP001322138"/>
    </source>
</evidence>
<organism evidence="2 3">
    <name type="scientific">Podospora bellae-mahoneyi</name>
    <dbReference type="NCBI Taxonomy" id="2093777"/>
    <lineage>
        <taxon>Eukaryota</taxon>
        <taxon>Fungi</taxon>
        <taxon>Dikarya</taxon>
        <taxon>Ascomycota</taxon>
        <taxon>Pezizomycotina</taxon>
        <taxon>Sordariomycetes</taxon>
        <taxon>Sordariomycetidae</taxon>
        <taxon>Sordariales</taxon>
        <taxon>Podosporaceae</taxon>
        <taxon>Podospora</taxon>
    </lineage>
</organism>
<name>A0ABR0F729_9PEZI</name>
<sequence>MSTLKMKSFNICLALAVIRSTIVAAIGDTIPCICNSGLPKGNGGDCSQWCGDACLKYLREELLIMDLAHCLDSTIKLEVSAIAAAKAFAKFHRSLEVTRPGRKRIDGNVTFGAEDLGWSSIPVEYSSPRFNAITSMTTR</sequence>
<feature type="chain" id="PRO_5046891548" description="Extracellular membrane protein CFEM domain-containing protein" evidence="1">
    <location>
        <begin position="28"/>
        <end position="139"/>
    </location>
</feature>
<dbReference type="Proteomes" id="UP001322138">
    <property type="component" value="Unassembled WGS sequence"/>
</dbReference>
<evidence type="ECO:0008006" key="4">
    <source>
        <dbReference type="Google" id="ProtNLM"/>
    </source>
</evidence>
<reference evidence="2 3" key="1">
    <citation type="journal article" date="2023" name="bioRxiv">
        <title>High-quality genome assemblies of four members of thePodospora anserinaspecies complex.</title>
        <authorList>
            <person name="Ament-Velasquez S.L."/>
            <person name="Vogan A.A."/>
            <person name="Wallerman O."/>
            <person name="Hartmann F."/>
            <person name="Gautier V."/>
            <person name="Silar P."/>
            <person name="Giraud T."/>
            <person name="Johannesson H."/>
        </authorList>
    </citation>
    <scope>NUCLEOTIDE SEQUENCE [LARGE SCALE GENOMIC DNA]</scope>
    <source>
        <strain evidence="2 3">CBS 112042</strain>
    </source>
</reference>
<accession>A0ABR0F729</accession>
<comment type="caution">
    <text evidence="2">The sequence shown here is derived from an EMBL/GenBank/DDBJ whole genome shotgun (WGS) entry which is preliminary data.</text>
</comment>
<dbReference type="EMBL" id="JAFFGZ010000009">
    <property type="protein sequence ID" value="KAK4638845.1"/>
    <property type="molecule type" value="Genomic_DNA"/>
</dbReference>
<protein>
    <recommendedName>
        <fullName evidence="4">Extracellular membrane protein CFEM domain-containing protein</fullName>
    </recommendedName>
</protein>